<name>A0ABQ8SYE4_PERAM</name>
<organism evidence="2 3">
    <name type="scientific">Periplaneta americana</name>
    <name type="common">American cockroach</name>
    <name type="synonym">Blatta americana</name>
    <dbReference type="NCBI Taxonomy" id="6978"/>
    <lineage>
        <taxon>Eukaryota</taxon>
        <taxon>Metazoa</taxon>
        <taxon>Ecdysozoa</taxon>
        <taxon>Arthropoda</taxon>
        <taxon>Hexapoda</taxon>
        <taxon>Insecta</taxon>
        <taxon>Pterygota</taxon>
        <taxon>Neoptera</taxon>
        <taxon>Polyneoptera</taxon>
        <taxon>Dictyoptera</taxon>
        <taxon>Blattodea</taxon>
        <taxon>Blattoidea</taxon>
        <taxon>Blattidae</taxon>
        <taxon>Blattinae</taxon>
        <taxon>Periplaneta</taxon>
    </lineage>
</organism>
<evidence type="ECO:0000256" key="1">
    <source>
        <dbReference type="SAM" id="MobiDB-lite"/>
    </source>
</evidence>
<keyword evidence="3" id="KW-1185">Reference proteome</keyword>
<sequence>MKKFLGDQCFGSDEEVKSVVHKIGDSEIFGEMRPRIRHSITLHSHYGWVRENLGKTRPRNQPKRGSNPRLNETSDRQASALNRLSHACGLHGKLCAKMKLSQSQETKQLLVARLLTDPELRSGVGSIPAWISSEVFPYCKMNVSPVPWRRGLKGILPGTRVTECALVRVLMGEEIFS</sequence>
<evidence type="ECO:0000313" key="3">
    <source>
        <dbReference type="Proteomes" id="UP001148838"/>
    </source>
</evidence>
<comment type="caution">
    <text evidence="2">The sequence shown here is derived from an EMBL/GenBank/DDBJ whole genome shotgun (WGS) entry which is preliminary data.</text>
</comment>
<reference evidence="2 3" key="1">
    <citation type="journal article" date="2022" name="Allergy">
        <title>Genome assembly and annotation of Periplaneta americana reveal a comprehensive cockroach allergen profile.</title>
        <authorList>
            <person name="Wang L."/>
            <person name="Xiong Q."/>
            <person name="Saelim N."/>
            <person name="Wang L."/>
            <person name="Nong W."/>
            <person name="Wan A.T."/>
            <person name="Shi M."/>
            <person name="Liu X."/>
            <person name="Cao Q."/>
            <person name="Hui J.H.L."/>
            <person name="Sookrung N."/>
            <person name="Leung T.F."/>
            <person name="Tungtrongchitr A."/>
            <person name="Tsui S.K.W."/>
        </authorList>
    </citation>
    <scope>NUCLEOTIDE SEQUENCE [LARGE SCALE GENOMIC DNA]</scope>
    <source>
        <strain evidence="2">PWHHKU_190912</strain>
    </source>
</reference>
<dbReference type="EMBL" id="JAJSOF020000017">
    <property type="protein sequence ID" value="KAJ4439240.1"/>
    <property type="molecule type" value="Genomic_DNA"/>
</dbReference>
<feature type="region of interest" description="Disordered" evidence="1">
    <location>
        <begin position="53"/>
        <end position="74"/>
    </location>
</feature>
<proteinExistence type="predicted"/>
<evidence type="ECO:0000313" key="2">
    <source>
        <dbReference type="EMBL" id="KAJ4439240.1"/>
    </source>
</evidence>
<protein>
    <submittedName>
        <fullName evidence="2">Uncharacterized protein</fullName>
    </submittedName>
</protein>
<gene>
    <name evidence="2" type="ORF">ANN_07360</name>
</gene>
<accession>A0ABQ8SYE4</accession>
<dbReference type="Proteomes" id="UP001148838">
    <property type="component" value="Unassembled WGS sequence"/>
</dbReference>